<dbReference type="EMBL" id="AM286690">
    <property type="protein sequence ID" value="CAL15464.1"/>
    <property type="molecule type" value="Genomic_DNA"/>
</dbReference>
<dbReference type="STRING" id="393595.ABO_0016"/>
<dbReference type="InterPro" id="IPR012451">
    <property type="entry name" value="DUF1656"/>
</dbReference>
<evidence type="ECO:0008006" key="8">
    <source>
        <dbReference type="Google" id="ProtNLM"/>
    </source>
</evidence>
<protein>
    <recommendedName>
        <fullName evidence="8">DUF1656 domain-containing protein</fullName>
    </recommendedName>
</protein>
<name>Q0VT15_ALCBS</name>
<evidence type="ECO:0000313" key="6">
    <source>
        <dbReference type="EMBL" id="CAL15464.1"/>
    </source>
</evidence>
<dbReference type="RefSeq" id="WP_011587314.1">
    <property type="nucleotide sequence ID" value="NC_008260.1"/>
</dbReference>
<evidence type="ECO:0000256" key="4">
    <source>
        <dbReference type="ARBA" id="ARBA00023136"/>
    </source>
</evidence>
<keyword evidence="4 5" id="KW-0472">Membrane</keyword>
<dbReference type="KEGG" id="abo:ABO_0016"/>
<keyword evidence="2 5" id="KW-0812">Transmembrane</keyword>
<accession>Q0VT15</accession>
<keyword evidence="1" id="KW-1003">Cell membrane</keyword>
<dbReference type="Pfam" id="PF07869">
    <property type="entry name" value="DUF1656"/>
    <property type="match status" value="1"/>
</dbReference>
<keyword evidence="3 5" id="KW-1133">Transmembrane helix</keyword>
<organism evidence="6 7">
    <name type="scientific">Alcanivorax borkumensis (strain ATCC 700651 / DSM 11573 / NCIMB 13689 / SK2)</name>
    <dbReference type="NCBI Taxonomy" id="393595"/>
    <lineage>
        <taxon>Bacteria</taxon>
        <taxon>Pseudomonadati</taxon>
        <taxon>Pseudomonadota</taxon>
        <taxon>Gammaproteobacteria</taxon>
        <taxon>Oceanospirillales</taxon>
        <taxon>Alcanivoracaceae</taxon>
        <taxon>Alcanivorax</taxon>
    </lineage>
</organism>
<dbReference type="Proteomes" id="UP000008871">
    <property type="component" value="Chromosome"/>
</dbReference>
<evidence type="ECO:0000256" key="1">
    <source>
        <dbReference type="ARBA" id="ARBA00022475"/>
    </source>
</evidence>
<keyword evidence="7" id="KW-1185">Reference proteome</keyword>
<dbReference type="HOGENOM" id="CLU_188292_3_0_6"/>
<dbReference type="eggNOG" id="ENOG5033A7D">
    <property type="taxonomic scope" value="Bacteria"/>
</dbReference>
<sequence>MPREIALLDALVPSLLLVFVISLLLQWAVDWVGGRYGLYRYVWHPPLFRVAVFFCCFGGLGLLAMQ</sequence>
<gene>
    <name evidence="6" type="ordered locus">ABO_0016</name>
</gene>
<dbReference type="AlphaFoldDB" id="Q0VT15"/>
<evidence type="ECO:0000313" key="7">
    <source>
        <dbReference type="Proteomes" id="UP000008871"/>
    </source>
</evidence>
<feature type="transmembrane region" description="Helical" evidence="5">
    <location>
        <begin position="7"/>
        <end position="27"/>
    </location>
</feature>
<evidence type="ECO:0000256" key="2">
    <source>
        <dbReference type="ARBA" id="ARBA00022692"/>
    </source>
</evidence>
<reference evidence="6 7" key="1">
    <citation type="journal article" date="2006" name="Nat. Biotechnol.">
        <title>Genome sequence of the ubiquitous hydrocarbon-degrading marine bacterium Alcanivorax borkumensis.</title>
        <authorList>
            <person name="Schneiker S."/>
            <person name="Martins dos Santos V.A.P."/>
            <person name="Bartels D."/>
            <person name="Bekel T."/>
            <person name="Brecht M."/>
            <person name="Buhrmester J."/>
            <person name="Chernikova T.N."/>
            <person name="Denaro R."/>
            <person name="Ferrer M."/>
            <person name="Gertler C."/>
            <person name="Goesmann A."/>
            <person name="Golyshina O.V."/>
            <person name="Kaminski F."/>
            <person name="Khachane A.N."/>
            <person name="Lang S."/>
            <person name="Linke B."/>
            <person name="McHardy A.C."/>
            <person name="Meyer F."/>
            <person name="Nechitaylo T."/>
            <person name="Puehler A."/>
            <person name="Regenhardt D."/>
            <person name="Rupp O."/>
            <person name="Sabirova J.S."/>
            <person name="Selbitschka W."/>
            <person name="Yakimov M.M."/>
            <person name="Timmis K.N."/>
            <person name="Vorhoelter F.-J."/>
            <person name="Weidner S."/>
            <person name="Kaiser O."/>
            <person name="Golyshin P.N."/>
        </authorList>
    </citation>
    <scope>NUCLEOTIDE SEQUENCE [LARGE SCALE GENOMIC DNA]</scope>
    <source>
        <strain evidence="7">ATCC 700651 / DSM 11573 / NCIMB 13689 / SK2</strain>
    </source>
</reference>
<proteinExistence type="predicted"/>
<evidence type="ECO:0000256" key="3">
    <source>
        <dbReference type="ARBA" id="ARBA00022989"/>
    </source>
</evidence>
<feature type="transmembrane region" description="Helical" evidence="5">
    <location>
        <begin position="47"/>
        <end position="65"/>
    </location>
</feature>
<dbReference type="OrthoDB" id="6080293at2"/>
<evidence type="ECO:0000256" key="5">
    <source>
        <dbReference type="SAM" id="Phobius"/>
    </source>
</evidence>